<dbReference type="Proteomes" id="UP000054630">
    <property type="component" value="Unassembled WGS sequence"/>
</dbReference>
<dbReference type="EMBL" id="JYDL01000203">
    <property type="protein sequence ID" value="KRX13404.1"/>
    <property type="molecule type" value="Genomic_DNA"/>
</dbReference>
<dbReference type="STRING" id="6336.A0A0V0RFY8"/>
<dbReference type="OrthoDB" id="5920491at2759"/>
<evidence type="ECO:0000256" key="2">
    <source>
        <dbReference type="SAM" id="MobiDB-lite"/>
    </source>
</evidence>
<protein>
    <submittedName>
        <fullName evidence="4">Retrovirus-related Pol polyprotein from transposon</fullName>
    </submittedName>
</protein>
<feature type="region of interest" description="Disordered" evidence="2">
    <location>
        <begin position="1"/>
        <end position="35"/>
    </location>
</feature>
<accession>A0A0V0RFY8</accession>
<dbReference type="GO" id="GO:0003824">
    <property type="term" value="F:catalytic activity"/>
    <property type="evidence" value="ECO:0007669"/>
    <property type="project" value="UniProtKB-KW"/>
</dbReference>
<proteinExistence type="predicted"/>
<gene>
    <name evidence="4" type="primary">POL</name>
    <name evidence="4" type="ORF">T07_5019</name>
</gene>
<dbReference type="PANTHER" id="PTHR37984">
    <property type="entry name" value="PROTEIN CBG26694"/>
    <property type="match status" value="1"/>
</dbReference>
<dbReference type="InterPro" id="IPR043128">
    <property type="entry name" value="Rev_trsase/Diguanyl_cyclase"/>
</dbReference>
<dbReference type="AlphaFoldDB" id="A0A0V0RFY8"/>
<dbReference type="Pfam" id="PF17919">
    <property type="entry name" value="RT_RNaseH_2"/>
    <property type="match status" value="1"/>
</dbReference>
<dbReference type="InterPro" id="IPR043502">
    <property type="entry name" value="DNA/RNA_pol_sf"/>
</dbReference>
<evidence type="ECO:0000256" key="1">
    <source>
        <dbReference type="ARBA" id="ARBA00023268"/>
    </source>
</evidence>
<dbReference type="SUPFAM" id="SSF56672">
    <property type="entry name" value="DNA/RNA polymerases"/>
    <property type="match status" value="1"/>
</dbReference>
<comment type="caution">
    <text evidence="4">The sequence shown here is derived from an EMBL/GenBank/DDBJ whole genome shotgun (WGS) entry which is preliminary data.</text>
</comment>
<dbReference type="Gene3D" id="3.30.70.270">
    <property type="match status" value="1"/>
</dbReference>
<evidence type="ECO:0000313" key="4">
    <source>
        <dbReference type="EMBL" id="KRX13404.1"/>
    </source>
</evidence>
<sequence length="118" mass="13388">MRAHKEEGGIVGPHHFRKRDRNGRKQNFRHAGEDDTDLRDGVAAVPRAGVALPQVRQRLCEYHRLLEKEAEWDWSKRCQPAFDGLNYHLTSAPILVYPDFHRQFTVNVDASGDGLGAG</sequence>
<feature type="domain" description="Reverse transcriptase/retrotransposon-derived protein RNase H-like" evidence="3">
    <location>
        <begin position="74"/>
        <end position="117"/>
    </location>
</feature>
<reference evidence="4 5" key="1">
    <citation type="submission" date="2015-01" db="EMBL/GenBank/DDBJ databases">
        <title>Evolution of Trichinella species and genotypes.</title>
        <authorList>
            <person name="Korhonen P.K."/>
            <person name="Edoardo P."/>
            <person name="Giuseppe L.R."/>
            <person name="Gasser R.B."/>
        </authorList>
    </citation>
    <scope>NUCLEOTIDE SEQUENCE [LARGE SCALE GENOMIC DNA]</scope>
    <source>
        <strain evidence="4">ISS37</strain>
    </source>
</reference>
<evidence type="ECO:0000259" key="3">
    <source>
        <dbReference type="Pfam" id="PF17919"/>
    </source>
</evidence>
<name>A0A0V0RFY8_9BILA</name>
<dbReference type="InterPro" id="IPR041577">
    <property type="entry name" value="RT_RNaseH_2"/>
</dbReference>
<dbReference type="PANTHER" id="PTHR37984:SF5">
    <property type="entry name" value="PROTEIN NYNRIN-LIKE"/>
    <property type="match status" value="1"/>
</dbReference>
<evidence type="ECO:0000313" key="5">
    <source>
        <dbReference type="Proteomes" id="UP000054630"/>
    </source>
</evidence>
<organism evidence="4 5">
    <name type="scientific">Trichinella nelsoni</name>
    <dbReference type="NCBI Taxonomy" id="6336"/>
    <lineage>
        <taxon>Eukaryota</taxon>
        <taxon>Metazoa</taxon>
        <taxon>Ecdysozoa</taxon>
        <taxon>Nematoda</taxon>
        <taxon>Enoplea</taxon>
        <taxon>Dorylaimia</taxon>
        <taxon>Trichinellida</taxon>
        <taxon>Trichinellidae</taxon>
        <taxon>Trichinella</taxon>
    </lineage>
</organism>
<keyword evidence="5" id="KW-1185">Reference proteome</keyword>
<dbReference type="InterPro" id="IPR050951">
    <property type="entry name" value="Retrovirus_Pol_polyprotein"/>
</dbReference>
<keyword evidence="1" id="KW-0511">Multifunctional enzyme</keyword>
<feature type="compositionally biased region" description="Basic residues" evidence="2">
    <location>
        <begin position="14"/>
        <end position="28"/>
    </location>
</feature>